<evidence type="ECO:0000256" key="6">
    <source>
        <dbReference type="ARBA" id="ARBA00023270"/>
    </source>
</evidence>
<dbReference type="EC" id="2.8.1.10" evidence="3"/>
<accession>K8XEG9</accession>
<keyword evidence="5" id="KW-0784">Thiamine biosynthesis</keyword>
<evidence type="ECO:0000313" key="9">
    <source>
        <dbReference type="EMBL" id="EKT76692.1"/>
    </source>
</evidence>
<dbReference type="InterPro" id="IPR033983">
    <property type="entry name" value="Thiazole_synthase_ThiG"/>
</dbReference>
<evidence type="ECO:0000256" key="3">
    <source>
        <dbReference type="ARBA" id="ARBA00011960"/>
    </source>
</evidence>
<comment type="caution">
    <text evidence="9">The sequence shown here is derived from an EMBL/GenBank/DDBJ whole genome shotgun (WGS) entry which is preliminary data.</text>
</comment>
<dbReference type="InterPro" id="IPR013785">
    <property type="entry name" value="Aldolase_TIM"/>
</dbReference>
<gene>
    <name evidence="9" type="primary">thiG</name>
    <name evidence="9" type="ORF">WSS_A41435</name>
</gene>
<evidence type="ECO:0000313" key="10">
    <source>
        <dbReference type="Proteomes" id="UP000005951"/>
    </source>
</evidence>
<dbReference type="EMBL" id="AJYC02000216">
    <property type="protein sequence ID" value="EKT76692.1"/>
    <property type="molecule type" value="Genomic_DNA"/>
</dbReference>
<evidence type="ECO:0000256" key="7">
    <source>
        <dbReference type="ARBA" id="ARBA00049897"/>
    </source>
</evidence>
<dbReference type="GO" id="GO:0009229">
    <property type="term" value="P:thiamine diphosphate biosynthetic process"/>
    <property type="evidence" value="ECO:0007669"/>
    <property type="project" value="UniProtKB-UniPathway"/>
</dbReference>
<name>K8XEG9_RHOOP</name>
<dbReference type="PANTHER" id="PTHR34266">
    <property type="entry name" value="THIAZOLE SYNTHASE"/>
    <property type="match status" value="1"/>
</dbReference>
<comment type="pathway">
    <text evidence="2">Cofactor biosynthesis; thiamine diphosphate biosynthesis.</text>
</comment>
<evidence type="ECO:0000259" key="8">
    <source>
        <dbReference type="Pfam" id="PF05690"/>
    </source>
</evidence>
<evidence type="ECO:0000256" key="1">
    <source>
        <dbReference type="ARBA" id="ARBA00002834"/>
    </source>
</evidence>
<proteinExistence type="predicted"/>
<dbReference type="UniPathway" id="UPA00060"/>
<keyword evidence="6" id="KW-0704">Schiff base</keyword>
<reference evidence="9 10" key="1">
    <citation type="journal article" date="2013" name="Genome Announc.">
        <title>Draft Genome Sequence of Rhodococcus opacus Strain M213 Shows a Diverse Catabolic Potential.</title>
        <authorList>
            <person name="Pathak A."/>
            <person name="Green S.J."/>
            <person name="Ogram A."/>
            <person name="Chauhan A."/>
        </authorList>
    </citation>
    <scope>NUCLEOTIDE SEQUENCE [LARGE SCALE GENOMIC DNA]</scope>
    <source>
        <strain evidence="9 10">M213</strain>
    </source>
</reference>
<dbReference type="Pfam" id="PF05690">
    <property type="entry name" value="ThiG"/>
    <property type="match status" value="1"/>
</dbReference>
<dbReference type="Proteomes" id="UP000005951">
    <property type="component" value="Unassembled WGS sequence"/>
</dbReference>
<evidence type="ECO:0000256" key="2">
    <source>
        <dbReference type="ARBA" id="ARBA00004948"/>
    </source>
</evidence>
<dbReference type="AlphaFoldDB" id="K8XEG9"/>
<dbReference type="PANTHER" id="PTHR34266:SF2">
    <property type="entry name" value="THIAZOLE SYNTHASE"/>
    <property type="match status" value="1"/>
</dbReference>
<sequence>LAMELGCDAVLLATAVTRAKDPALMASAMRGAVVAGYEARHAGRIPKRFWAQASS</sequence>
<dbReference type="GO" id="GO:1990107">
    <property type="term" value="F:thiazole synthase activity"/>
    <property type="evidence" value="ECO:0007669"/>
    <property type="project" value="UniProtKB-EC"/>
</dbReference>
<evidence type="ECO:0000256" key="4">
    <source>
        <dbReference type="ARBA" id="ARBA00022679"/>
    </source>
</evidence>
<evidence type="ECO:0000256" key="5">
    <source>
        <dbReference type="ARBA" id="ARBA00022977"/>
    </source>
</evidence>
<dbReference type="InterPro" id="IPR008867">
    <property type="entry name" value="ThiG"/>
</dbReference>
<feature type="domain" description="Thiazole synthase ThiG" evidence="8">
    <location>
        <begin position="2"/>
        <end position="55"/>
    </location>
</feature>
<organism evidence="9 10">
    <name type="scientific">Rhodococcus opacus M213</name>
    <dbReference type="NCBI Taxonomy" id="1129896"/>
    <lineage>
        <taxon>Bacteria</taxon>
        <taxon>Bacillati</taxon>
        <taxon>Actinomycetota</taxon>
        <taxon>Actinomycetes</taxon>
        <taxon>Mycobacteriales</taxon>
        <taxon>Nocardiaceae</taxon>
        <taxon>Rhodococcus</taxon>
    </lineage>
</organism>
<dbReference type="Gene3D" id="3.20.20.70">
    <property type="entry name" value="Aldolase class I"/>
    <property type="match status" value="1"/>
</dbReference>
<protein>
    <recommendedName>
        <fullName evidence="3">thiazole synthase</fullName>
        <ecNumber evidence="3">2.8.1.10</ecNumber>
    </recommendedName>
</protein>
<dbReference type="SUPFAM" id="SSF110399">
    <property type="entry name" value="ThiG-like"/>
    <property type="match status" value="1"/>
</dbReference>
<comment type="function">
    <text evidence="1">Catalyzes the rearrangement of 1-deoxy-D-xylulose 5-phosphate (DXP) to produce the thiazole phosphate moiety of thiamine. Sulfur is provided by the thiocarboxylate moiety of the carrier protein ThiS. In vitro, sulfur can be provided by H(2)S.</text>
</comment>
<feature type="non-terminal residue" evidence="9">
    <location>
        <position position="1"/>
    </location>
</feature>
<comment type="catalytic activity">
    <reaction evidence="7">
        <text>[ThiS sulfur-carrier protein]-C-terminal-Gly-aminoethanethioate + 2-iminoacetate + 1-deoxy-D-xylulose 5-phosphate = [ThiS sulfur-carrier protein]-C-terminal Gly-Gly + 2-[(2R,5Z)-2-carboxy-4-methylthiazol-5(2H)-ylidene]ethyl phosphate + 2 H2O + H(+)</text>
        <dbReference type="Rhea" id="RHEA:26297"/>
        <dbReference type="Rhea" id="RHEA-COMP:12909"/>
        <dbReference type="Rhea" id="RHEA-COMP:19908"/>
        <dbReference type="ChEBI" id="CHEBI:15377"/>
        <dbReference type="ChEBI" id="CHEBI:15378"/>
        <dbReference type="ChEBI" id="CHEBI:57792"/>
        <dbReference type="ChEBI" id="CHEBI:62899"/>
        <dbReference type="ChEBI" id="CHEBI:77846"/>
        <dbReference type="ChEBI" id="CHEBI:90778"/>
        <dbReference type="ChEBI" id="CHEBI:232372"/>
        <dbReference type="EC" id="2.8.1.10"/>
    </reaction>
</comment>
<keyword evidence="4" id="KW-0808">Transferase</keyword>